<dbReference type="RefSeq" id="WP_066196474.1">
    <property type="nucleotide sequence ID" value="NZ_JARMMB010000009.1"/>
</dbReference>
<reference evidence="2 3" key="1">
    <citation type="journal article" date="2010" name="Int. J. Syst. Evol. Microbiol.">
        <title>Bacillus horneckiae sp. nov., isolated from a spacecraft-assembly clean room.</title>
        <authorList>
            <person name="Vaishampayan P."/>
            <person name="Probst A."/>
            <person name="Krishnamurthi S."/>
            <person name="Ghosh S."/>
            <person name="Osman S."/>
            <person name="McDowall A."/>
            <person name="Ruckmani A."/>
            <person name="Mayilraj S."/>
            <person name="Venkateswaran K."/>
        </authorList>
    </citation>
    <scope>NUCLEOTIDE SEQUENCE [LARGE SCALE GENOMIC DNA]</scope>
    <source>
        <strain evidence="3">1PO1SC</strain>
    </source>
</reference>
<dbReference type="Proteomes" id="UP000233343">
    <property type="component" value="Unassembled WGS sequence"/>
</dbReference>
<proteinExistence type="predicted"/>
<feature type="signal peptide" evidence="1">
    <location>
        <begin position="1"/>
        <end position="29"/>
    </location>
</feature>
<organism evidence="2 3">
    <name type="scientific">Cytobacillus horneckiae</name>
    <dbReference type="NCBI Taxonomy" id="549687"/>
    <lineage>
        <taxon>Bacteria</taxon>
        <taxon>Bacillati</taxon>
        <taxon>Bacillota</taxon>
        <taxon>Bacilli</taxon>
        <taxon>Bacillales</taxon>
        <taxon>Bacillaceae</taxon>
        <taxon>Cytobacillus</taxon>
    </lineage>
</organism>
<comment type="caution">
    <text evidence="2">The sequence shown here is derived from an EMBL/GenBank/DDBJ whole genome shotgun (WGS) entry which is preliminary data.</text>
</comment>
<evidence type="ECO:0000256" key="1">
    <source>
        <dbReference type="SAM" id="SignalP"/>
    </source>
</evidence>
<dbReference type="AlphaFoldDB" id="A0A2N0ZBT1"/>
<gene>
    <name evidence="2" type="ORF">CWS20_21105</name>
</gene>
<keyword evidence="3" id="KW-1185">Reference proteome</keyword>
<evidence type="ECO:0000313" key="3">
    <source>
        <dbReference type="Proteomes" id="UP000233343"/>
    </source>
</evidence>
<protein>
    <submittedName>
        <fullName evidence="2">Uncharacterized protein</fullName>
    </submittedName>
</protein>
<name>A0A2N0ZBT1_9BACI</name>
<sequence length="167" mass="17672">MKKTKSILGALLVTLLFMIVLGISTDASAEEQDLDQSIEIEMIVENPGGITPLATWQGTAGSLRLDYMSAAKSFSWGMVIPEAAGMPLVFAGVIQIYTQSTGAYKGTVYVTGAGTGRMSGVAPITSNIKLKSGTNYKAKFTGTATAANKKTYKTNPLASKDGLNFRY</sequence>
<dbReference type="EMBL" id="PISD01000053">
    <property type="protein sequence ID" value="PKG26949.1"/>
    <property type="molecule type" value="Genomic_DNA"/>
</dbReference>
<accession>A0A2N0ZBT1</accession>
<evidence type="ECO:0000313" key="2">
    <source>
        <dbReference type="EMBL" id="PKG26949.1"/>
    </source>
</evidence>
<keyword evidence="1" id="KW-0732">Signal</keyword>
<feature type="chain" id="PRO_5015000588" evidence="1">
    <location>
        <begin position="30"/>
        <end position="167"/>
    </location>
</feature>